<dbReference type="Proteomes" id="UP001597180">
    <property type="component" value="Unassembled WGS sequence"/>
</dbReference>
<dbReference type="RefSeq" id="WP_079908791.1">
    <property type="nucleotide sequence ID" value="NZ_BAABJG010000027.1"/>
</dbReference>
<name>A0ABW3UFC6_9BACL</name>
<gene>
    <name evidence="1" type="ORF">ACFQ4B_03700</name>
</gene>
<dbReference type="EMBL" id="JBHTLU010000007">
    <property type="protein sequence ID" value="MFD1219216.1"/>
    <property type="molecule type" value="Genomic_DNA"/>
</dbReference>
<proteinExistence type="predicted"/>
<sequence>MGKIELKEAYIINSVMKRDKKFEDCVIVYGRISGGEVLKIGDKLIDDPDTGFKCIIINFPLLRRVPFYEDHVHIIIKPEDPGYPLNAMRKMTLIKTETSSG</sequence>
<accession>A0ABW3UFC6</accession>
<reference evidence="2" key="1">
    <citation type="journal article" date="2019" name="Int. J. Syst. Evol. Microbiol.">
        <title>The Global Catalogue of Microorganisms (GCM) 10K type strain sequencing project: providing services to taxonomists for standard genome sequencing and annotation.</title>
        <authorList>
            <consortium name="The Broad Institute Genomics Platform"/>
            <consortium name="The Broad Institute Genome Sequencing Center for Infectious Disease"/>
            <person name="Wu L."/>
            <person name="Ma J."/>
        </authorList>
    </citation>
    <scope>NUCLEOTIDE SEQUENCE [LARGE SCALE GENOMIC DNA]</scope>
    <source>
        <strain evidence="2">CCUG 53270</strain>
    </source>
</reference>
<evidence type="ECO:0000313" key="2">
    <source>
        <dbReference type="Proteomes" id="UP001597180"/>
    </source>
</evidence>
<keyword evidence="2" id="KW-1185">Reference proteome</keyword>
<protein>
    <submittedName>
        <fullName evidence="1">Uncharacterized protein</fullName>
    </submittedName>
</protein>
<evidence type="ECO:0000313" key="1">
    <source>
        <dbReference type="EMBL" id="MFD1219216.1"/>
    </source>
</evidence>
<comment type="caution">
    <text evidence="1">The sequence shown here is derived from an EMBL/GenBank/DDBJ whole genome shotgun (WGS) entry which is preliminary data.</text>
</comment>
<organism evidence="1 2">
    <name type="scientific">Paenibacillus vulneris</name>
    <dbReference type="NCBI Taxonomy" id="1133364"/>
    <lineage>
        <taxon>Bacteria</taxon>
        <taxon>Bacillati</taxon>
        <taxon>Bacillota</taxon>
        <taxon>Bacilli</taxon>
        <taxon>Bacillales</taxon>
        <taxon>Paenibacillaceae</taxon>
        <taxon>Paenibacillus</taxon>
    </lineage>
</organism>